<gene>
    <name evidence="3" type="ORF">FHS90_003533</name>
</gene>
<keyword evidence="2" id="KW-0732">Signal</keyword>
<protein>
    <submittedName>
        <fullName evidence="3">Multidrug efflux pump subunit AcrA (Membrane-fusion protein)</fullName>
    </submittedName>
</protein>
<feature type="compositionally biased region" description="Polar residues" evidence="1">
    <location>
        <begin position="105"/>
        <end position="115"/>
    </location>
</feature>
<feature type="region of interest" description="Disordered" evidence="1">
    <location>
        <begin position="95"/>
        <end position="115"/>
    </location>
</feature>
<sequence>MKKSFTLAFAFGAFLLLSNQSIAQTTEKTEAVSDQRKLEIEARQRAYEEKVVARMEARAEAREAKAAAREARYQRDEAHEAAQIAQRMAKLEAKALRRQEKRNSRNTFTSEAVVK</sequence>
<feature type="signal peptide" evidence="2">
    <location>
        <begin position="1"/>
        <end position="23"/>
    </location>
</feature>
<dbReference type="EMBL" id="JACJIQ010000015">
    <property type="protein sequence ID" value="MBA9078803.1"/>
    <property type="molecule type" value="Genomic_DNA"/>
</dbReference>
<dbReference type="AlphaFoldDB" id="A0A839GLU4"/>
<accession>A0A839GLU4</accession>
<dbReference type="Proteomes" id="UP000563094">
    <property type="component" value="Unassembled WGS sequence"/>
</dbReference>
<reference evidence="3 4" key="1">
    <citation type="submission" date="2020-08" db="EMBL/GenBank/DDBJ databases">
        <title>Genomic Encyclopedia of Type Strains, Phase IV (KMG-IV): sequencing the most valuable type-strain genomes for metagenomic binning, comparative biology and taxonomic classification.</title>
        <authorList>
            <person name="Goeker M."/>
        </authorList>
    </citation>
    <scope>NUCLEOTIDE SEQUENCE [LARGE SCALE GENOMIC DNA]</scope>
    <source>
        <strain evidence="3 4">DSM 29854</strain>
    </source>
</reference>
<evidence type="ECO:0000313" key="4">
    <source>
        <dbReference type="Proteomes" id="UP000563094"/>
    </source>
</evidence>
<name>A0A839GLU4_9BACT</name>
<dbReference type="RefSeq" id="WP_066829478.1">
    <property type="nucleotide sequence ID" value="NZ_JACJIQ010000015.1"/>
</dbReference>
<feature type="chain" id="PRO_5032947792" evidence="2">
    <location>
        <begin position="24"/>
        <end position="115"/>
    </location>
</feature>
<comment type="caution">
    <text evidence="3">The sequence shown here is derived from an EMBL/GenBank/DDBJ whole genome shotgun (WGS) entry which is preliminary data.</text>
</comment>
<evidence type="ECO:0000256" key="2">
    <source>
        <dbReference type="SAM" id="SignalP"/>
    </source>
</evidence>
<evidence type="ECO:0000313" key="3">
    <source>
        <dbReference type="EMBL" id="MBA9078803.1"/>
    </source>
</evidence>
<proteinExistence type="predicted"/>
<evidence type="ECO:0000256" key="1">
    <source>
        <dbReference type="SAM" id="MobiDB-lite"/>
    </source>
</evidence>
<organism evidence="3 4">
    <name type="scientific">Rufibacter quisquiliarum</name>
    <dbReference type="NCBI Taxonomy" id="1549639"/>
    <lineage>
        <taxon>Bacteria</taxon>
        <taxon>Pseudomonadati</taxon>
        <taxon>Bacteroidota</taxon>
        <taxon>Cytophagia</taxon>
        <taxon>Cytophagales</taxon>
        <taxon>Hymenobacteraceae</taxon>
        <taxon>Rufibacter</taxon>
    </lineage>
</organism>
<keyword evidence="4" id="KW-1185">Reference proteome</keyword>